<comment type="caution">
    <text evidence="4">The sequence shown here is derived from an EMBL/GenBank/DDBJ whole genome shotgun (WGS) entry which is preliminary data.</text>
</comment>
<feature type="domain" description="Core-binding (CB)" evidence="3">
    <location>
        <begin position="12"/>
        <end position="106"/>
    </location>
</feature>
<proteinExistence type="predicted"/>
<dbReference type="EMBL" id="MFZM01000034">
    <property type="protein sequence ID" value="OGK22766.1"/>
    <property type="molecule type" value="Genomic_DNA"/>
</dbReference>
<organism evidence="4 5">
    <name type="scientific">Candidatus Roizmanbacteria bacterium RIFCSPHIGHO2_02_FULL_37_24</name>
    <dbReference type="NCBI Taxonomy" id="1802037"/>
    <lineage>
        <taxon>Bacteria</taxon>
        <taxon>Candidatus Roizmaniibacteriota</taxon>
    </lineage>
</organism>
<keyword evidence="1 2" id="KW-0238">DNA-binding</keyword>
<dbReference type="Gene3D" id="1.10.150.130">
    <property type="match status" value="1"/>
</dbReference>
<sequence length="168" mass="19865">MDNNLVDQNIGYNLYNVEAEFRNYLSAVINLSQNSTKNYLSDYRHFIGWLEFYLRSRNLTEASPSFESLSGNLLNEYKDYLVENNLPRRTINRRLSTLRKFCKFAQTQGWIEENPSKDLRNISDTHVSKQLYLNPDILAFEKNLHDQGKNQADIHTFIQDITEFFKLI</sequence>
<dbReference type="SUPFAM" id="SSF47823">
    <property type="entry name" value="lambda integrase-like, N-terminal domain"/>
    <property type="match status" value="1"/>
</dbReference>
<dbReference type="InterPro" id="IPR004107">
    <property type="entry name" value="Integrase_SAM-like_N"/>
</dbReference>
<evidence type="ECO:0000256" key="1">
    <source>
        <dbReference type="ARBA" id="ARBA00023125"/>
    </source>
</evidence>
<evidence type="ECO:0000313" key="5">
    <source>
        <dbReference type="Proteomes" id="UP000177159"/>
    </source>
</evidence>
<dbReference type="GO" id="GO:0003677">
    <property type="term" value="F:DNA binding"/>
    <property type="evidence" value="ECO:0007669"/>
    <property type="project" value="UniProtKB-UniRule"/>
</dbReference>
<evidence type="ECO:0000256" key="2">
    <source>
        <dbReference type="PROSITE-ProRule" id="PRU01248"/>
    </source>
</evidence>
<dbReference type="InterPro" id="IPR010998">
    <property type="entry name" value="Integrase_recombinase_N"/>
</dbReference>
<accession>A0A1F7GW05</accession>
<evidence type="ECO:0000259" key="3">
    <source>
        <dbReference type="PROSITE" id="PS51900"/>
    </source>
</evidence>
<dbReference type="Proteomes" id="UP000177159">
    <property type="component" value="Unassembled WGS sequence"/>
</dbReference>
<dbReference type="GO" id="GO:0015074">
    <property type="term" value="P:DNA integration"/>
    <property type="evidence" value="ECO:0007669"/>
    <property type="project" value="InterPro"/>
</dbReference>
<reference evidence="4 5" key="1">
    <citation type="journal article" date="2016" name="Nat. Commun.">
        <title>Thousands of microbial genomes shed light on interconnected biogeochemical processes in an aquifer system.</title>
        <authorList>
            <person name="Anantharaman K."/>
            <person name="Brown C.T."/>
            <person name="Hug L.A."/>
            <person name="Sharon I."/>
            <person name="Castelle C.J."/>
            <person name="Probst A.J."/>
            <person name="Thomas B.C."/>
            <person name="Singh A."/>
            <person name="Wilkins M.J."/>
            <person name="Karaoz U."/>
            <person name="Brodie E.L."/>
            <person name="Williams K.H."/>
            <person name="Hubbard S.S."/>
            <person name="Banfield J.F."/>
        </authorList>
    </citation>
    <scope>NUCLEOTIDE SEQUENCE [LARGE SCALE GENOMIC DNA]</scope>
</reference>
<protein>
    <recommendedName>
        <fullName evidence="3">Core-binding (CB) domain-containing protein</fullName>
    </recommendedName>
</protein>
<name>A0A1F7GW05_9BACT</name>
<dbReference type="InterPro" id="IPR044068">
    <property type="entry name" value="CB"/>
</dbReference>
<dbReference type="Pfam" id="PF02899">
    <property type="entry name" value="Phage_int_SAM_1"/>
    <property type="match status" value="1"/>
</dbReference>
<evidence type="ECO:0000313" key="4">
    <source>
        <dbReference type="EMBL" id="OGK22766.1"/>
    </source>
</evidence>
<dbReference type="PROSITE" id="PS51900">
    <property type="entry name" value="CB"/>
    <property type="match status" value="1"/>
</dbReference>
<gene>
    <name evidence="4" type="ORF">A3C24_01695</name>
</gene>
<dbReference type="AlphaFoldDB" id="A0A1F7GW05"/>